<reference evidence="2" key="1">
    <citation type="journal article" date="2014" name="Int. J. Syst. Evol. Microbiol.">
        <title>Complete genome sequence of Corynebacterium casei LMG S-19264T (=DSM 44701T), isolated from a smear-ripened cheese.</title>
        <authorList>
            <consortium name="US DOE Joint Genome Institute (JGI-PGF)"/>
            <person name="Walter F."/>
            <person name="Albersmeier A."/>
            <person name="Kalinowski J."/>
            <person name="Ruckert C."/>
        </authorList>
    </citation>
    <scope>NUCLEOTIDE SEQUENCE</scope>
    <source>
        <strain evidence="2">JCM 17820</strain>
    </source>
</reference>
<dbReference type="AlphaFoldDB" id="A0A830GJS3"/>
<dbReference type="RefSeq" id="WP_188995930.1">
    <property type="nucleotide sequence ID" value="NZ_BMOU01000002.1"/>
</dbReference>
<sequence>MFENIIEASKRTVSRGEGPGGPTDETVDGLSETLVDDETAAHVLTSLNPIQRIHEGRAESIAPRRDGRSFLLATDRRVLFVADDGALSSVDIAVPLAEVDAVVHRSSLLESALVVETVDEERISISPSDGDAEAVGAYIERTAESWREMGAALDSARETLETYRDETDRYEDPLRASQRIQGRLALADDARSRYADTPSERLAEHLRSVAAELADALHTEAERLTDGVHPDDEGATAVYEQARGVLEHARQIAVEHADADTETFDESMVRFDEAIERSRWVWGET</sequence>
<feature type="region of interest" description="Disordered" evidence="1">
    <location>
        <begin position="1"/>
        <end position="26"/>
    </location>
</feature>
<organism evidence="2 3">
    <name type="scientific">Haloarcula pellucida</name>
    <dbReference type="NCBI Taxonomy" id="1427151"/>
    <lineage>
        <taxon>Archaea</taxon>
        <taxon>Methanobacteriati</taxon>
        <taxon>Methanobacteriota</taxon>
        <taxon>Stenosarchaea group</taxon>
        <taxon>Halobacteria</taxon>
        <taxon>Halobacteriales</taxon>
        <taxon>Haloarculaceae</taxon>
        <taxon>Haloarcula</taxon>
    </lineage>
</organism>
<evidence type="ECO:0000313" key="3">
    <source>
        <dbReference type="Proteomes" id="UP000605784"/>
    </source>
</evidence>
<name>A0A830GJS3_9EURY</name>
<dbReference type="EMBL" id="BMOU01000002">
    <property type="protein sequence ID" value="GGN91409.1"/>
    <property type="molecule type" value="Genomic_DNA"/>
</dbReference>
<accession>A0A830GJS3</accession>
<evidence type="ECO:0000313" key="2">
    <source>
        <dbReference type="EMBL" id="GGN91409.1"/>
    </source>
</evidence>
<comment type="caution">
    <text evidence="2">The sequence shown here is derived from an EMBL/GenBank/DDBJ whole genome shotgun (WGS) entry which is preliminary data.</text>
</comment>
<evidence type="ECO:0008006" key="4">
    <source>
        <dbReference type="Google" id="ProtNLM"/>
    </source>
</evidence>
<gene>
    <name evidence="2" type="ORF">GCM10009030_14310</name>
</gene>
<protein>
    <recommendedName>
        <fullName evidence="4">YokE-like PH domain-containing protein</fullName>
    </recommendedName>
</protein>
<evidence type="ECO:0000256" key="1">
    <source>
        <dbReference type="SAM" id="MobiDB-lite"/>
    </source>
</evidence>
<reference evidence="2" key="2">
    <citation type="submission" date="2020-09" db="EMBL/GenBank/DDBJ databases">
        <authorList>
            <person name="Sun Q."/>
            <person name="Ohkuma M."/>
        </authorList>
    </citation>
    <scope>NUCLEOTIDE SEQUENCE</scope>
    <source>
        <strain evidence="2">JCM 17820</strain>
    </source>
</reference>
<dbReference type="Proteomes" id="UP000605784">
    <property type="component" value="Unassembled WGS sequence"/>
</dbReference>
<proteinExistence type="predicted"/>
<keyword evidence="3" id="KW-1185">Reference proteome</keyword>